<feature type="compositionally biased region" description="Polar residues" evidence="1">
    <location>
        <begin position="136"/>
        <end position="154"/>
    </location>
</feature>
<feature type="region of interest" description="Disordered" evidence="1">
    <location>
        <begin position="94"/>
        <end position="343"/>
    </location>
</feature>
<feature type="region of interest" description="Disordered" evidence="1">
    <location>
        <begin position="414"/>
        <end position="436"/>
    </location>
</feature>
<evidence type="ECO:0000256" key="1">
    <source>
        <dbReference type="SAM" id="MobiDB-lite"/>
    </source>
</evidence>
<feature type="compositionally biased region" description="Low complexity" evidence="1">
    <location>
        <begin position="208"/>
        <end position="221"/>
    </location>
</feature>
<dbReference type="KEGG" id="goe:100897977"/>
<feature type="chain" id="PRO_5042480457" evidence="2">
    <location>
        <begin position="18"/>
        <end position="896"/>
    </location>
</feature>
<feature type="region of interest" description="Disordered" evidence="1">
    <location>
        <begin position="511"/>
        <end position="543"/>
    </location>
</feature>
<proteinExistence type="predicted"/>
<feature type="signal peptide" evidence="2">
    <location>
        <begin position="1"/>
        <end position="17"/>
    </location>
</feature>
<accession>A0AAJ6VY90</accession>
<sequence>MKWSVIVTFMLVSAASATTEEPETTTSRLHRSTFQEKLQWTTPSPTTEALPSELEGALAPQVDTLAAGRQSLVVPEQHKPDEDEPGKVKTELDKAPAAEADPGAVPTALHREAERSERDAKKVSVTHNATAEPVENKQNSSEATQTRPQRTTSVDGAAEFSAPIVSVELDERKGPSGSGKSFPPGENPALDLKLIIDAEKTSDEESKISTSESSSVMPSVEGITQESSTRTPEIETSARSETPVMSSPADFASSSTTDAAPTYPPTGVGAQETQRSTEQAPNAQVISTIGNHSEFIPSRNQDKPKENQTGEIEQASTPASLKQIDDKHMNSSESTSLAEVTPEPKLNEVKLSLNASRVKEDSSSVEELPALSMMALKAPPLVEFRYEEGTPKPPYQQNNAVQKEPAKPIGEITEDDHVVGNSHSTIDSAKDLEPPQPEGVLEIARKVTKMLEDKYAAEESRLHRRIGNVSLPNLPIVVQRATTSEPHVEETPSTLDYDYHSLDLMRLRAREHNNRNREPPATGRNPEPAPRTSKIMNPSIPPTKDKMIFIKTVPKGSLTTVDPSSTTTATVTFPSTVISAGAANASAPEVTVAERTKNLTSLETSGEIQSYNGTTTRKTIDDDYYDEPTEIVDEEDVVSSPEKITLDSPSRQPDIEATRIIEDRPVMALVVQNPPNENSLTRKELKPLDTKDLQVSFIIPAVSEPSLVPHEDKDATLPTEHETDELSTEGIGSTTQHSLEAKFGKPYPMQRFTTSTTTERPTIASADDRYDSAPTVNPMTTLAGGESSSEIGEYKLECPSKEDIHPCTCVTHEDDYDDQIETVATCRGIKHSATLIEALRGFRGHHLTYLIIDNSDLPPFPNNILHRIQVDWMEVLNTPVQFKREYLQCSIKCTLS</sequence>
<feature type="region of interest" description="Disordered" evidence="1">
    <location>
        <begin position="708"/>
        <end position="734"/>
    </location>
</feature>
<dbReference type="GeneID" id="100897977"/>
<reference evidence="4" key="1">
    <citation type="submission" date="2025-08" db="UniProtKB">
        <authorList>
            <consortium name="RefSeq"/>
        </authorList>
    </citation>
    <scope>IDENTIFICATION</scope>
</reference>
<organism evidence="3 4">
    <name type="scientific">Galendromus occidentalis</name>
    <name type="common">western predatory mite</name>
    <dbReference type="NCBI Taxonomy" id="34638"/>
    <lineage>
        <taxon>Eukaryota</taxon>
        <taxon>Metazoa</taxon>
        <taxon>Ecdysozoa</taxon>
        <taxon>Arthropoda</taxon>
        <taxon>Chelicerata</taxon>
        <taxon>Arachnida</taxon>
        <taxon>Acari</taxon>
        <taxon>Parasitiformes</taxon>
        <taxon>Mesostigmata</taxon>
        <taxon>Gamasina</taxon>
        <taxon>Phytoseioidea</taxon>
        <taxon>Phytoseiidae</taxon>
        <taxon>Typhlodrominae</taxon>
        <taxon>Galendromus</taxon>
    </lineage>
</organism>
<feature type="compositionally biased region" description="Polar residues" evidence="1">
    <location>
        <begin position="222"/>
        <end position="231"/>
    </location>
</feature>
<feature type="region of interest" description="Disordered" evidence="1">
    <location>
        <begin position="768"/>
        <end position="788"/>
    </location>
</feature>
<feature type="compositionally biased region" description="Low complexity" evidence="1">
    <location>
        <begin position="246"/>
        <end position="261"/>
    </location>
</feature>
<evidence type="ECO:0000313" key="3">
    <source>
        <dbReference type="Proteomes" id="UP000694867"/>
    </source>
</evidence>
<feature type="compositionally biased region" description="Polar residues" evidence="1">
    <location>
        <begin position="271"/>
        <end position="291"/>
    </location>
</feature>
<name>A0AAJ6VY90_9ACAR</name>
<keyword evidence="3" id="KW-1185">Reference proteome</keyword>
<evidence type="ECO:0000313" key="4">
    <source>
        <dbReference type="RefSeq" id="XP_003743218.1"/>
    </source>
</evidence>
<dbReference type="AlphaFoldDB" id="A0AAJ6VY90"/>
<evidence type="ECO:0000256" key="2">
    <source>
        <dbReference type="SAM" id="SignalP"/>
    </source>
</evidence>
<dbReference type="RefSeq" id="XP_003743218.1">
    <property type="nucleotide sequence ID" value="XM_003743170.2"/>
</dbReference>
<gene>
    <name evidence="4" type="primary">LOC100897977</name>
</gene>
<protein>
    <submittedName>
        <fullName evidence="4">Proteoglycan 4</fullName>
    </submittedName>
</protein>
<feature type="compositionally biased region" description="Polar residues" evidence="1">
    <location>
        <begin position="309"/>
        <end position="320"/>
    </location>
</feature>
<feature type="compositionally biased region" description="Basic and acidic residues" evidence="1">
    <location>
        <begin position="194"/>
        <end position="207"/>
    </location>
</feature>
<feature type="compositionally biased region" description="Basic and acidic residues" evidence="1">
    <location>
        <begin position="109"/>
        <end position="122"/>
    </location>
</feature>
<feature type="compositionally biased region" description="Polar residues" evidence="1">
    <location>
        <begin position="774"/>
        <end position="788"/>
    </location>
</feature>
<keyword evidence="2" id="KW-0732">Signal</keyword>
<dbReference type="Proteomes" id="UP000694867">
    <property type="component" value="Unplaced"/>
</dbReference>
<feature type="compositionally biased region" description="Basic and acidic residues" evidence="1">
    <location>
        <begin position="709"/>
        <end position="721"/>
    </location>
</feature>